<evidence type="ECO:0000256" key="3">
    <source>
        <dbReference type="ARBA" id="ARBA00022833"/>
    </source>
</evidence>
<dbReference type="Gene3D" id="3.30.40.10">
    <property type="entry name" value="Zinc/RING finger domain, C3HC4 (zinc finger)"/>
    <property type="match status" value="1"/>
</dbReference>
<keyword evidence="1" id="KW-0479">Metal-binding</keyword>
<dbReference type="GO" id="GO:0008270">
    <property type="term" value="F:zinc ion binding"/>
    <property type="evidence" value="ECO:0007669"/>
    <property type="project" value="UniProtKB-KW"/>
</dbReference>
<dbReference type="PROSITE" id="PS50089">
    <property type="entry name" value="ZF_RING_2"/>
    <property type="match status" value="1"/>
</dbReference>
<dbReference type="SUPFAM" id="SSF57850">
    <property type="entry name" value="RING/U-box"/>
    <property type="match status" value="1"/>
</dbReference>
<evidence type="ECO:0000313" key="9">
    <source>
        <dbReference type="Proteomes" id="UP001285441"/>
    </source>
</evidence>
<evidence type="ECO:0000259" key="6">
    <source>
        <dbReference type="PROSITE" id="PS50089"/>
    </source>
</evidence>
<dbReference type="SMART" id="SM00184">
    <property type="entry name" value="RING"/>
    <property type="match status" value="1"/>
</dbReference>
<reference evidence="8" key="1">
    <citation type="journal article" date="2023" name="Mol. Phylogenet. Evol.">
        <title>Genome-scale phylogeny and comparative genomics of the fungal order Sordariales.</title>
        <authorList>
            <person name="Hensen N."/>
            <person name="Bonometti L."/>
            <person name="Westerberg I."/>
            <person name="Brannstrom I.O."/>
            <person name="Guillou S."/>
            <person name="Cros-Aarteil S."/>
            <person name="Calhoun S."/>
            <person name="Haridas S."/>
            <person name="Kuo A."/>
            <person name="Mondo S."/>
            <person name="Pangilinan J."/>
            <person name="Riley R."/>
            <person name="LaButti K."/>
            <person name="Andreopoulos B."/>
            <person name="Lipzen A."/>
            <person name="Chen C."/>
            <person name="Yan M."/>
            <person name="Daum C."/>
            <person name="Ng V."/>
            <person name="Clum A."/>
            <person name="Steindorff A."/>
            <person name="Ohm R.A."/>
            <person name="Martin F."/>
            <person name="Silar P."/>
            <person name="Natvig D.O."/>
            <person name="Lalanne C."/>
            <person name="Gautier V."/>
            <person name="Ament-Velasquez S.L."/>
            <person name="Kruys A."/>
            <person name="Hutchinson M.I."/>
            <person name="Powell A.J."/>
            <person name="Barry K."/>
            <person name="Miller A.N."/>
            <person name="Grigoriev I.V."/>
            <person name="Debuchy R."/>
            <person name="Gladieux P."/>
            <person name="Hiltunen Thoren M."/>
            <person name="Johannesson H."/>
        </authorList>
    </citation>
    <scope>NUCLEOTIDE SEQUENCE</scope>
    <source>
        <strain evidence="8">CBS 232.78</strain>
    </source>
</reference>
<sequence length="429" mass="48995">MKFGHSFKEALEGTSYPKHWVEKAIPYRQLKKVLSMVREELIQKGYDPNTLQKLLTDHDAEYSLLVGESHLLRPRLVVRPELSAVSSLSPELSVTLRTALAESTPPTHDSITESAPEDNQVPSQEHSGWVKIPLNADSRFFNMLQTEVSELDTLQSQERKAMNSGIHILGSEISEVAKPRKGLLHLSKSDLYRWREIFELYLAAQVFFSTVEVAGGSRTSEKAQQQLVWFQEEVGKRQLLRKFKLEASAVAYARFLDLNAMLLQNLQFQELNQMAVTKIIKKFDKQTSLGVKTVFPKVMHSANFIAESIAKNICAQMSQDVLNLVPQIVDYTCTICLSICWLPIRLDCTHMFCIRCMIKMQNRNKRLCPLCRASTVYKATEAHIDIELMHFLEQWFPKETKEKQSSNEIDRRKELLGEAANTDPACCVM</sequence>
<dbReference type="Pfam" id="PF03105">
    <property type="entry name" value="SPX"/>
    <property type="match status" value="1"/>
</dbReference>
<evidence type="ECO:0000256" key="5">
    <source>
        <dbReference type="SAM" id="MobiDB-lite"/>
    </source>
</evidence>
<dbReference type="InterPro" id="IPR013083">
    <property type="entry name" value="Znf_RING/FYVE/PHD"/>
</dbReference>
<accession>A0AAE0NNE9</accession>
<dbReference type="InterPro" id="IPR018957">
    <property type="entry name" value="Znf_C3HC4_RING-type"/>
</dbReference>
<dbReference type="InterPro" id="IPR004331">
    <property type="entry name" value="SPX_dom"/>
</dbReference>
<dbReference type="InterPro" id="IPR001841">
    <property type="entry name" value="Znf_RING"/>
</dbReference>
<feature type="compositionally biased region" description="Polar residues" evidence="5">
    <location>
        <begin position="104"/>
        <end position="113"/>
    </location>
</feature>
<evidence type="ECO:0000259" key="7">
    <source>
        <dbReference type="PROSITE" id="PS51382"/>
    </source>
</evidence>
<dbReference type="EMBL" id="JAULSW010000004">
    <property type="protein sequence ID" value="KAK3384738.1"/>
    <property type="molecule type" value="Genomic_DNA"/>
</dbReference>
<evidence type="ECO:0000256" key="4">
    <source>
        <dbReference type="PROSITE-ProRule" id="PRU00175"/>
    </source>
</evidence>
<dbReference type="PROSITE" id="PS51382">
    <property type="entry name" value="SPX"/>
    <property type="match status" value="1"/>
</dbReference>
<evidence type="ECO:0000256" key="1">
    <source>
        <dbReference type="ARBA" id="ARBA00022723"/>
    </source>
</evidence>
<feature type="region of interest" description="Disordered" evidence="5">
    <location>
        <begin position="101"/>
        <end position="124"/>
    </location>
</feature>
<dbReference type="PANTHER" id="PTHR23327">
    <property type="entry name" value="RING FINGER PROTEIN 127"/>
    <property type="match status" value="1"/>
</dbReference>
<evidence type="ECO:0000313" key="8">
    <source>
        <dbReference type="EMBL" id="KAK3384738.1"/>
    </source>
</evidence>
<dbReference type="Proteomes" id="UP001285441">
    <property type="component" value="Unassembled WGS sequence"/>
</dbReference>
<gene>
    <name evidence="8" type="ORF">B0H63DRAFT_494009</name>
</gene>
<reference evidence="8" key="2">
    <citation type="submission" date="2023-06" db="EMBL/GenBank/DDBJ databases">
        <authorList>
            <consortium name="Lawrence Berkeley National Laboratory"/>
            <person name="Haridas S."/>
            <person name="Hensen N."/>
            <person name="Bonometti L."/>
            <person name="Westerberg I."/>
            <person name="Brannstrom I.O."/>
            <person name="Guillou S."/>
            <person name="Cros-Aarteil S."/>
            <person name="Calhoun S."/>
            <person name="Kuo A."/>
            <person name="Mondo S."/>
            <person name="Pangilinan J."/>
            <person name="Riley R."/>
            <person name="LaButti K."/>
            <person name="Andreopoulos B."/>
            <person name="Lipzen A."/>
            <person name="Chen C."/>
            <person name="Yanf M."/>
            <person name="Daum C."/>
            <person name="Ng V."/>
            <person name="Clum A."/>
            <person name="Steindorff A."/>
            <person name="Ohm R."/>
            <person name="Martin F."/>
            <person name="Silar P."/>
            <person name="Natvig D."/>
            <person name="Lalanne C."/>
            <person name="Gautier V."/>
            <person name="Ament-velasquez S.L."/>
            <person name="Kruys A."/>
            <person name="Hutchinson M.I."/>
            <person name="Powell A.J."/>
            <person name="Barry K."/>
            <person name="Miller A.N."/>
            <person name="Grigoriev I.V."/>
            <person name="Debuchy R."/>
            <person name="Gladieux P."/>
            <person name="Thoren M.H."/>
            <person name="Johannesson H."/>
        </authorList>
    </citation>
    <scope>NUCLEOTIDE SEQUENCE</scope>
    <source>
        <strain evidence="8">CBS 232.78</strain>
    </source>
</reference>
<comment type="caution">
    <text evidence="8">The sequence shown here is derived from an EMBL/GenBank/DDBJ whole genome shotgun (WGS) entry which is preliminary data.</text>
</comment>
<dbReference type="InterPro" id="IPR017907">
    <property type="entry name" value="Znf_RING_CS"/>
</dbReference>
<keyword evidence="2 4" id="KW-0863">Zinc-finger</keyword>
<evidence type="ECO:0000256" key="2">
    <source>
        <dbReference type="ARBA" id="ARBA00022771"/>
    </source>
</evidence>
<proteinExistence type="predicted"/>
<organism evidence="8 9">
    <name type="scientific">Podospora didyma</name>
    <dbReference type="NCBI Taxonomy" id="330526"/>
    <lineage>
        <taxon>Eukaryota</taxon>
        <taxon>Fungi</taxon>
        <taxon>Dikarya</taxon>
        <taxon>Ascomycota</taxon>
        <taxon>Pezizomycotina</taxon>
        <taxon>Sordariomycetes</taxon>
        <taxon>Sordariomycetidae</taxon>
        <taxon>Sordariales</taxon>
        <taxon>Podosporaceae</taxon>
        <taxon>Podospora</taxon>
    </lineage>
</organism>
<feature type="domain" description="RING-type" evidence="6">
    <location>
        <begin position="333"/>
        <end position="372"/>
    </location>
</feature>
<protein>
    <submittedName>
        <fullName evidence="8">SPX domain-containing protein</fullName>
    </submittedName>
</protein>
<keyword evidence="3" id="KW-0862">Zinc</keyword>
<dbReference type="PANTHER" id="PTHR23327:SF51">
    <property type="entry name" value="TRANSCRIPTIONAL REGULATOR OF YEAST FORM ADHERENCE 3"/>
    <property type="match status" value="1"/>
</dbReference>
<keyword evidence="9" id="KW-1185">Reference proteome</keyword>
<dbReference type="AlphaFoldDB" id="A0AAE0NNE9"/>
<dbReference type="Pfam" id="PF00097">
    <property type="entry name" value="zf-C3HC4"/>
    <property type="match status" value="1"/>
</dbReference>
<name>A0AAE0NNE9_9PEZI</name>
<dbReference type="PROSITE" id="PS00518">
    <property type="entry name" value="ZF_RING_1"/>
    <property type="match status" value="1"/>
</dbReference>
<feature type="domain" description="SPX" evidence="7">
    <location>
        <begin position="1"/>
        <end position="297"/>
    </location>
</feature>